<evidence type="ECO:0000313" key="5">
    <source>
        <dbReference type="Proteomes" id="UP000663870"/>
    </source>
</evidence>
<gene>
    <name evidence="3" type="ORF">JXQ802_LOCUS17044</name>
    <name evidence="2" type="ORF">PYM288_LOCUS13763</name>
</gene>
<dbReference type="AlphaFoldDB" id="A0A814FRW2"/>
<evidence type="ECO:0000313" key="4">
    <source>
        <dbReference type="Proteomes" id="UP000663854"/>
    </source>
</evidence>
<feature type="coiled-coil region" evidence="1">
    <location>
        <begin position="40"/>
        <end position="67"/>
    </location>
</feature>
<evidence type="ECO:0000313" key="3">
    <source>
        <dbReference type="EMBL" id="CAF1058567.1"/>
    </source>
</evidence>
<accession>A0A814FRW2</accession>
<dbReference type="EMBL" id="CAJNOL010000425">
    <property type="protein sequence ID" value="CAF1058567.1"/>
    <property type="molecule type" value="Genomic_DNA"/>
</dbReference>
<sequence>MTENNNIQEHYQTLYNLQHEQLIILRKENHELRLKIAQDKERKLIKIKDYEKKLEKFQILANDASIRLNEGSELIKKLQQHLKICQEKLSDKTKVLLTKNDTIHKYQLHITHLNNRIKQLIDQYTTKNLQFSFNVNNNNNNNEKVDIAIQTSPTLSIQRRNVRFNLDKENYSIDPKYFQSTMIINNQSS</sequence>
<organism evidence="2 4">
    <name type="scientific">Rotaria sordida</name>
    <dbReference type="NCBI Taxonomy" id="392033"/>
    <lineage>
        <taxon>Eukaryota</taxon>
        <taxon>Metazoa</taxon>
        <taxon>Spiralia</taxon>
        <taxon>Gnathifera</taxon>
        <taxon>Rotifera</taxon>
        <taxon>Eurotatoria</taxon>
        <taxon>Bdelloidea</taxon>
        <taxon>Philodinida</taxon>
        <taxon>Philodinidae</taxon>
        <taxon>Rotaria</taxon>
    </lineage>
</organism>
<dbReference type="Proteomes" id="UP000663854">
    <property type="component" value="Unassembled WGS sequence"/>
</dbReference>
<comment type="caution">
    <text evidence="2">The sequence shown here is derived from an EMBL/GenBank/DDBJ whole genome shotgun (WGS) entry which is preliminary data.</text>
</comment>
<proteinExistence type="predicted"/>
<dbReference type="EMBL" id="CAJNOH010000285">
    <property type="protein sequence ID" value="CAF0983923.1"/>
    <property type="molecule type" value="Genomic_DNA"/>
</dbReference>
<protein>
    <submittedName>
        <fullName evidence="2">Uncharacterized protein</fullName>
    </submittedName>
</protein>
<keyword evidence="5" id="KW-1185">Reference proteome</keyword>
<dbReference type="Proteomes" id="UP000663870">
    <property type="component" value="Unassembled WGS sequence"/>
</dbReference>
<reference evidence="2" key="1">
    <citation type="submission" date="2021-02" db="EMBL/GenBank/DDBJ databases">
        <authorList>
            <person name="Nowell W R."/>
        </authorList>
    </citation>
    <scope>NUCLEOTIDE SEQUENCE</scope>
</reference>
<keyword evidence="1" id="KW-0175">Coiled coil</keyword>
<name>A0A814FRW2_9BILA</name>
<evidence type="ECO:0000313" key="2">
    <source>
        <dbReference type="EMBL" id="CAF0983923.1"/>
    </source>
</evidence>
<evidence type="ECO:0000256" key="1">
    <source>
        <dbReference type="SAM" id="Coils"/>
    </source>
</evidence>